<evidence type="ECO:0000313" key="4">
    <source>
        <dbReference type="Proteomes" id="UP001498398"/>
    </source>
</evidence>
<dbReference type="InterPro" id="IPR021133">
    <property type="entry name" value="HEAT_type_2"/>
</dbReference>
<evidence type="ECO:0000313" key="3">
    <source>
        <dbReference type="EMBL" id="KAK7444580.1"/>
    </source>
</evidence>
<reference evidence="3 4" key="1">
    <citation type="submission" date="2024-01" db="EMBL/GenBank/DDBJ databases">
        <title>A draft genome for the cacao thread blight pathogen Marasmiellus scandens.</title>
        <authorList>
            <person name="Baruah I.K."/>
            <person name="Leung J."/>
            <person name="Bukari Y."/>
            <person name="Amoako-Attah I."/>
            <person name="Meinhardt L.W."/>
            <person name="Bailey B.A."/>
            <person name="Cohen S.P."/>
        </authorList>
    </citation>
    <scope>NUCLEOTIDE SEQUENCE [LARGE SCALE GENOMIC DNA]</scope>
    <source>
        <strain evidence="3 4">GH-19</strain>
    </source>
</reference>
<dbReference type="InterPro" id="IPR042856">
    <property type="entry name" value="RSP14"/>
</dbReference>
<dbReference type="InterPro" id="IPR016024">
    <property type="entry name" value="ARM-type_fold"/>
</dbReference>
<evidence type="ECO:0000256" key="1">
    <source>
        <dbReference type="PROSITE-ProRule" id="PRU00103"/>
    </source>
</evidence>
<dbReference type="Pfam" id="PF13646">
    <property type="entry name" value="HEAT_2"/>
    <property type="match status" value="1"/>
</dbReference>
<keyword evidence="4" id="KW-1185">Reference proteome</keyword>
<gene>
    <name evidence="3" type="ORF">VKT23_015258</name>
</gene>
<dbReference type="SUPFAM" id="SSF48371">
    <property type="entry name" value="ARM repeat"/>
    <property type="match status" value="2"/>
</dbReference>
<dbReference type="SMART" id="SM00185">
    <property type="entry name" value="ARM"/>
    <property type="match status" value="5"/>
</dbReference>
<dbReference type="EMBL" id="JBANRG010000050">
    <property type="protein sequence ID" value="KAK7444580.1"/>
    <property type="molecule type" value="Genomic_DNA"/>
</dbReference>
<protein>
    <submittedName>
        <fullName evidence="3">Uncharacterized protein</fullName>
    </submittedName>
</protein>
<feature type="repeat" description="HEAT" evidence="1">
    <location>
        <begin position="258"/>
        <end position="293"/>
    </location>
</feature>
<dbReference type="Proteomes" id="UP001498398">
    <property type="component" value="Unassembled WGS sequence"/>
</dbReference>
<feature type="repeat" description="ARM" evidence="2">
    <location>
        <begin position="533"/>
        <end position="561"/>
    </location>
</feature>
<dbReference type="PROSITE" id="PS50077">
    <property type="entry name" value="HEAT_REPEAT"/>
    <property type="match status" value="3"/>
</dbReference>
<dbReference type="InterPro" id="IPR000225">
    <property type="entry name" value="Armadillo"/>
</dbReference>
<comment type="caution">
    <text evidence="3">The sequence shown here is derived from an EMBL/GenBank/DDBJ whole genome shotgun (WGS) entry which is preliminary data.</text>
</comment>
<accession>A0ABR1J316</accession>
<evidence type="ECO:0000256" key="2">
    <source>
        <dbReference type="PROSITE-ProRule" id="PRU00259"/>
    </source>
</evidence>
<dbReference type="PANTHER" id="PTHR15599:SF1">
    <property type="entry name" value="RADIAL SPOKE HEAD 14 HOMOLOG"/>
    <property type="match status" value="1"/>
</dbReference>
<proteinExistence type="predicted"/>
<dbReference type="PANTHER" id="PTHR15599">
    <property type="entry name" value="RTDR1"/>
    <property type="match status" value="1"/>
</dbReference>
<dbReference type="SMART" id="SM00567">
    <property type="entry name" value="EZ_HEAT"/>
    <property type="match status" value="4"/>
</dbReference>
<feature type="repeat" description="HEAT" evidence="1">
    <location>
        <begin position="336"/>
        <end position="371"/>
    </location>
</feature>
<dbReference type="InterPro" id="IPR004155">
    <property type="entry name" value="PBS_lyase_HEAT"/>
</dbReference>
<dbReference type="PROSITE" id="PS50176">
    <property type="entry name" value="ARM_REPEAT"/>
    <property type="match status" value="1"/>
</dbReference>
<dbReference type="InterPro" id="IPR011989">
    <property type="entry name" value="ARM-like"/>
</dbReference>
<organism evidence="3 4">
    <name type="scientific">Marasmiellus scandens</name>
    <dbReference type="NCBI Taxonomy" id="2682957"/>
    <lineage>
        <taxon>Eukaryota</taxon>
        <taxon>Fungi</taxon>
        <taxon>Dikarya</taxon>
        <taxon>Basidiomycota</taxon>
        <taxon>Agaricomycotina</taxon>
        <taxon>Agaricomycetes</taxon>
        <taxon>Agaricomycetidae</taxon>
        <taxon>Agaricales</taxon>
        <taxon>Marasmiineae</taxon>
        <taxon>Omphalotaceae</taxon>
        <taxon>Marasmiellus</taxon>
    </lineage>
</organism>
<dbReference type="Gene3D" id="1.25.10.10">
    <property type="entry name" value="Leucine-rich Repeat Variant"/>
    <property type="match status" value="4"/>
</dbReference>
<name>A0ABR1J316_9AGAR</name>
<sequence length="699" mass="75781">METLTTLSENGEFKGPICAAVSVITTLLNNHEPEIRESAVKAILIFSANGLLHPLKARPLLDHSRRCTSEDTDIVPTLVYETVAAVVTRVINNVSHIRDKAIDALPQFLSNGRMCSGNLIGLSHATSTAVLKKTTSDAIFIVVKFLENSRPDARVSAVQALAGLSKKCASGDPIVDAIPVIINLLNDDHLTVRESITKTLPIFSENASTAGLKKAIYREIPTITSLLQNNKPDIRSSAVEALASLSKNGAFGDPITNAIPAVITLLNDDVPVVRKSVIEILPIFSENAGLKKAIYREIPTITPLLQSNKPDIRSSAVEALASLSKNGAFGDPITDVIPAVITLLNDDDPVVRKSILETLPIFSENAVLKKVIYSEVPTITQFLKSGKLDVQASAVEALASLSKDDAFNVPISDAIPAIITLLNDDHLTVHKSIPKMLPIFFENASTAGLKKAICHEIPVITKLLKSGKPNVQASAVEVFTSLSKDDDFGDLVSDTIPVIIALLDNDEVVVRESISKTLPIFSINAVSKKVICSKIPTIIQLLKSSNTGVQVSAMEALTNLSPYDEFVDELCHAISPIFGLKNNANHVVKESANQALSAFSGRPVFAYKIFNPSLPDYFILESSDKEKFRVRTYVIWHSGMIRDMLTALPGTLAFQNEDMMPSSSGEAEDKHETKMQTMPINRVTGESVGQIYQRWGQKE</sequence>
<feature type="repeat" description="HEAT" evidence="1">
    <location>
        <begin position="177"/>
        <end position="214"/>
    </location>
</feature>